<proteinExistence type="predicted"/>
<dbReference type="InterPro" id="IPR023393">
    <property type="entry name" value="START-like_dom_sf"/>
</dbReference>
<dbReference type="AlphaFoldDB" id="A0A2K8NWB7"/>
<dbReference type="Gene3D" id="3.30.530.20">
    <property type="match status" value="1"/>
</dbReference>
<dbReference type="SUPFAM" id="SSF55961">
    <property type="entry name" value="Bet v1-like"/>
    <property type="match status" value="1"/>
</dbReference>
<keyword evidence="2" id="KW-1185">Reference proteome</keyword>
<accession>A0A2K8NWB7</accession>
<reference evidence="1 2" key="1">
    <citation type="submission" date="2017-11" db="EMBL/GenBank/DDBJ databases">
        <title>Genome sequence of Entomoplasma melaleucae M1 (ATCC 49191).</title>
        <authorList>
            <person name="Lo W.-S."/>
            <person name="Gasparich G.E."/>
            <person name="Kuo C.-H."/>
        </authorList>
    </citation>
    <scope>NUCLEOTIDE SEQUENCE [LARGE SCALE GENOMIC DNA]</scope>
    <source>
        <strain evidence="1 2">M1</strain>
    </source>
</reference>
<dbReference type="OrthoDB" id="9810827at2"/>
<name>A0A2K8NWB7_9MOLU</name>
<sequence length="133" mass="15572">MKITFKLEIKANKKDIWEMYTNIDKRKIWEENLIDIHLDKGFQKDSKGTFELKGMPKMNMEIVEIEEFSKIVDVTNALFGKIYFKLEIIEENEKTFIKHSAEVEESVPMQILLGIFSGTPEAMGKMKTYVESK</sequence>
<organism evidence="1 2">
    <name type="scientific">Mesoplasma melaleucae</name>
    <dbReference type="NCBI Taxonomy" id="81459"/>
    <lineage>
        <taxon>Bacteria</taxon>
        <taxon>Bacillati</taxon>
        <taxon>Mycoplasmatota</taxon>
        <taxon>Mollicutes</taxon>
        <taxon>Entomoplasmatales</taxon>
        <taxon>Entomoplasmataceae</taxon>
        <taxon>Mesoplasma</taxon>
    </lineage>
</organism>
<dbReference type="EMBL" id="CP024964">
    <property type="protein sequence ID" value="ATZ18130.1"/>
    <property type="molecule type" value="Genomic_DNA"/>
</dbReference>
<evidence type="ECO:0000313" key="2">
    <source>
        <dbReference type="Proteomes" id="UP000231896"/>
    </source>
</evidence>
<protein>
    <submittedName>
        <fullName evidence="1">Polyketide cyclase</fullName>
    </submittedName>
</protein>
<dbReference type="Proteomes" id="UP000231896">
    <property type="component" value="Chromosome"/>
</dbReference>
<dbReference type="RefSeq" id="WP_028124523.1">
    <property type="nucleotide sequence ID" value="NZ_CP024964.1"/>
</dbReference>
<gene>
    <name evidence="1" type="ORF">EMELA_v1c06170</name>
</gene>
<evidence type="ECO:0000313" key="1">
    <source>
        <dbReference type="EMBL" id="ATZ18130.1"/>
    </source>
</evidence>
<dbReference type="KEGG" id="eml:EMELA_v1c06170"/>